<dbReference type="RefSeq" id="WP_117394090.1">
    <property type="nucleotide sequence ID" value="NZ_QWDC01000005.1"/>
</dbReference>
<accession>A0A372NPE6</accession>
<organism evidence="1 2">
    <name type="scientific">Mucilaginibacter conchicola</name>
    <dbReference type="NCBI Taxonomy" id="2303333"/>
    <lineage>
        <taxon>Bacteria</taxon>
        <taxon>Pseudomonadati</taxon>
        <taxon>Bacteroidota</taxon>
        <taxon>Sphingobacteriia</taxon>
        <taxon>Sphingobacteriales</taxon>
        <taxon>Sphingobacteriaceae</taxon>
        <taxon>Mucilaginibacter</taxon>
    </lineage>
</organism>
<dbReference type="Proteomes" id="UP000264217">
    <property type="component" value="Unassembled WGS sequence"/>
</dbReference>
<keyword evidence="2" id="KW-1185">Reference proteome</keyword>
<reference evidence="1 2" key="1">
    <citation type="submission" date="2018-08" db="EMBL/GenBank/DDBJ databases">
        <title>Mucilaginibacter sp. MYSH2.</title>
        <authorList>
            <person name="Seo T."/>
        </authorList>
    </citation>
    <scope>NUCLEOTIDE SEQUENCE [LARGE SCALE GENOMIC DNA]</scope>
    <source>
        <strain evidence="1 2">MYSH2</strain>
    </source>
</reference>
<name>A0A372NPE6_9SPHI</name>
<proteinExistence type="predicted"/>
<evidence type="ECO:0000313" key="2">
    <source>
        <dbReference type="Proteomes" id="UP000264217"/>
    </source>
</evidence>
<comment type="caution">
    <text evidence="1">The sequence shown here is derived from an EMBL/GenBank/DDBJ whole genome shotgun (WGS) entry which is preliminary data.</text>
</comment>
<dbReference type="AlphaFoldDB" id="A0A372NPE6"/>
<protein>
    <submittedName>
        <fullName evidence="1">Uncharacterized protein</fullName>
    </submittedName>
</protein>
<sequence>MSPYTVFYQSPDGFYFCKTSFNEPAEAEGFVKSKLFVDDGAIFHYILKNGSELIKGQHEKVCDKTFLATMKYAVELPANVSFMALYPLLRNR</sequence>
<dbReference type="OrthoDB" id="796595at2"/>
<gene>
    <name evidence="1" type="ORF">D0C36_23060</name>
</gene>
<dbReference type="EMBL" id="QWDC01000005">
    <property type="protein sequence ID" value="RFZ90123.1"/>
    <property type="molecule type" value="Genomic_DNA"/>
</dbReference>
<evidence type="ECO:0000313" key="1">
    <source>
        <dbReference type="EMBL" id="RFZ90123.1"/>
    </source>
</evidence>